<evidence type="ECO:0000313" key="2">
    <source>
        <dbReference type="Proteomes" id="UP000249340"/>
    </source>
</evidence>
<dbReference type="AlphaFoldDB" id="A0A345T0Z2"/>
<dbReference type="EMBL" id="CP031264">
    <property type="protein sequence ID" value="AXI79647.1"/>
    <property type="molecule type" value="Genomic_DNA"/>
</dbReference>
<dbReference type="Proteomes" id="UP000249340">
    <property type="component" value="Chromosome"/>
</dbReference>
<evidence type="ECO:0008006" key="3">
    <source>
        <dbReference type="Google" id="ProtNLM"/>
    </source>
</evidence>
<proteinExistence type="predicted"/>
<keyword evidence="2" id="KW-1185">Reference proteome</keyword>
<organism evidence="1 2">
    <name type="scientific">Peterkaempfera bronchialis</name>
    <dbReference type="NCBI Taxonomy" id="2126346"/>
    <lineage>
        <taxon>Bacteria</taxon>
        <taxon>Bacillati</taxon>
        <taxon>Actinomycetota</taxon>
        <taxon>Actinomycetes</taxon>
        <taxon>Kitasatosporales</taxon>
        <taxon>Streptomycetaceae</taxon>
        <taxon>Peterkaempfera</taxon>
    </lineage>
</organism>
<accession>A0A345T0Z2</accession>
<name>A0A345T0Z2_9ACTN</name>
<sequence length="171" mass="17668">MGQSTGATGAAGWLAAAAPDPEACRREWDRNPPGVALLPAGRLWDVLTVPAALGRPALEVLRRRPTSPGPVLARSADSADSTDMADMADSSLGFLVPPGTTARWIGTGMHGAGDGTLVAVPHPRRSAHGLRWLVAPDGSGRLTDPVALELALHEAAATLAETPDPGRDTRH</sequence>
<dbReference type="RefSeq" id="WP_111492269.1">
    <property type="nucleotide sequence ID" value="NZ_CP031264.1"/>
</dbReference>
<reference evidence="2" key="1">
    <citation type="submission" date="2018-07" db="EMBL/GenBank/DDBJ databases">
        <title>Streptacidiphilus bronchialis DSM 106435 chromosome.</title>
        <authorList>
            <person name="Batra D."/>
            <person name="Gulvik C.A."/>
        </authorList>
    </citation>
    <scope>NUCLEOTIDE SEQUENCE [LARGE SCALE GENOMIC DNA]</scope>
    <source>
        <strain evidence="2">DSM 106435</strain>
    </source>
</reference>
<evidence type="ECO:0000313" key="1">
    <source>
        <dbReference type="EMBL" id="AXI79647.1"/>
    </source>
</evidence>
<dbReference type="OrthoDB" id="3852429at2"/>
<protein>
    <recommendedName>
        <fullName evidence="3">DNA primase/polymerase bifunctional N-terminal domain-containing protein</fullName>
    </recommendedName>
</protein>
<gene>
    <name evidence="1" type="ORF">C7M71_021795</name>
</gene>
<dbReference type="KEGG" id="stri:C7M71_021795"/>